<gene>
    <name evidence="5" type="primary">gntR</name>
    <name evidence="5" type="ORF">NCTC1659_00532</name>
    <name evidence="6" type="ORF">NCTC8540_02045</name>
</gene>
<dbReference type="EMBL" id="UGHF01000001">
    <property type="protein sequence ID" value="STO59285.1"/>
    <property type="molecule type" value="Genomic_DNA"/>
</dbReference>
<dbReference type="Gene3D" id="1.10.260.40">
    <property type="entry name" value="lambda repressor-like DNA-binding domains"/>
    <property type="match status" value="1"/>
</dbReference>
<protein>
    <submittedName>
        <fullName evidence="5">Gluconate utilization operon repressor</fullName>
    </submittedName>
</protein>
<dbReference type="Proteomes" id="UP000254329">
    <property type="component" value="Unassembled WGS sequence"/>
</dbReference>
<dbReference type="OrthoDB" id="5681588at2"/>
<evidence type="ECO:0000256" key="2">
    <source>
        <dbReference type="ARBA" id="ARBA00023125"/>
    </source>
</evidence>
<dbReference type="SUPFAM" id="SSF47413">
    <property type="entry name" value="lambda repressor-like DNA-binding domains"/>
    <property type="match status" value="1"/>
</dbReference>
<dbReference type="GO" id="GO:0000976">
    <property type="term" value="F:transcription cis-regulatory region binding"/>
    <property type="evidence" value="ECO:0007669"/>
    <property type="project" value="TreeGrafter"/>
</dbReference>
<dbReference type="SUPFAM" id="SSF53822">
    <property type="entry name" value="Periplasmic binding protein-like I"/>
    <property type="match status" value="1"/>
</dbReference>
<evidence type="ECO:0000313" key="8">
    <source>
        <dbReference type="Proteomes" id="UP000254496"/>
    </source>
</evidence>
<dbReference type="Proteomes" id="UP000254496">
    <property type="component" value="Unassembled WGS sequence"/>
</dbReference>
<evidence type="ECO:0000313" key="5">
    <source>
        <dbReference type="EMBL" id="STO59285.1"/>
    </source>
</evidence>
<dbReference type="AlphaFoldDB" id="A0A1V4B499"/>
<dbReference type="Pfam" id="PF00532">
    <property type="entry name" value="Peripla_BP_1"/>
    <property type="match status" value="1"/>
</dbReference>
<proteinExistence type="predicted"/>
<dbReference type="PANTHER" id="PTHR30146">
    <property type="entry name" value="LACI-RELATED TRANSCRIPTIONAL REPRESSOR"/>
    <property type="match status" value="1"/>
</dbReference>
<dbReference type="PROSITE" id="PS50932">
    <property type="entry name" value="HTH_LACI_2"/>
    <property type="match status" value="1"/>
</dbReference>
<evidence type="ECO:0000313" key="6">
    <source>
        <dbReference type="EMBL" id="STO69510.1"/>
    </source>
</evidence>
<dbReference type="EMBL" id="UGHJ01000001">
    <property type="protein sequence ID" value="STO69510.1"/>
    <property type="molecule type" value="Genomic_DNA"/>
</dbReference>
<dbReference type="STRING" id="733.B0186_00370"/>
<dbReference type="InterPro" id="IPR000843">
    <property type="entry name" value="HTH_LacI"/>
</dbReference>
<dbReference type="CDD" id="cd01575">
    <property type="entry name" value="PBP1_GntR"/>
    <property type="match status" value="1"/>
</dbReference>
<organism evidence="5 7">
    <name type="scientific">Canicola haemoglobinophilus</name>
    <dbReference type="NCBI Taxonomy" id="733"/>
    <lineage>
        <taxon>Bacteria</taxon>
        <taxon>Pseudomonadati</taxon>
        <taxon>Pseudomonadota</taxon>
        <taxon>Gammaproteobacteria</taxon>
        <taxon>Pasteurellales</taxon>
        <taxon>Pasteurellaceae</taxon>
        <taxon>Canicola</taxon>
    </lineage>
</organism>
<feature type="domain" description="HTH lacI-type" evidence="4">
    <location>
        <begin position="8"/>
        <end position="62"/>
    </location>
</feature>
<dbReference type="GO" id="GO:0003700">
    <property type="term" value="F:DNA-binding transcription factor activity"/>
    <property type="evidence" value="ECO:0007669"/>
    <property type="project" value="TreeGrafter"/>
</dbReference>
<reference evidence="7 8" key="1">
    <citation type="submission" date="2018-06" db="EMBL/GenBank/DDBJ databases">
        <authorList>
            <consortium name="Pathogen Informatics"/>
            <person name="Doyle S."/>
        </authorList>
    </citation>
    <scope>NUCLEOTIDE SEQUENCE [LARGE SCALE GENOMIC DNA]</scope>
    <source>
        <strain evidence="5 7">NCTC1659</strain>
        <strain evidence="6 8">NCTC8540</strain>
    </source>
</reference>
<dbReference type="InterPro" id="IPR001761">
    <property type="entry name" value="Peripla_BP/Lac1_sug-bd_dom"/>
</dbReference>
<dbReference type="PANTHER" id="PTHR30146:SF2">
    <property type="entry name" value="HTH-TYPE TRANSCRIPTIONAL REGULATOR GNTR"/>
    <property type="match status" value="1"/>
</dbReference>
<evidence type="ECO:0000256" key="3">
    <source>
        <dbReference type="ARBA" id="ARBA00023163"/>
    </source>
</evidence>
<keyword evidence="3" id="KW-0804">Transcription</keyword>
<accession>A0A1V4B499</accession>
<dbReference type="Pfam" id="PF00356">
    <property type="entry name" value="LacI"/>
    <property type="match status" value="1"/>
</dbReference>
<dbReference type="InterPro" id="IPR028082">
    <property type="entry name" value="Peripla_BP_I"/>
</dbReference>
<keyword evidence="2" id="KW-0238">DNA-binding</keyword>
<evidence type="ECO:0000256" key="1">
    <source>
        <dbReference type="ARBA" id="ARBA00023015"/>
    </source>
</evidence>
<dbReference type="InterPro" id="IPR010982">
    <property type="entry name" value="Lambda_DNA-bd_dom_sf"/>
</dbReference>
<evidence type="ECO:0000313" key="7">
    <source>
        <dbReference type="Proteomes" id="UP000254329"/>
    </source>
</evidence>
<evidence type="ECO:0000259" key="4">
    <source>
        <dbReference type="PROSITE" id="PS50932"/>
    </source>
</evidence>
<dbReference type="RefSeq" id="WP_078217407.1">
    <property type="nucleotide sequence ID" value="NZ_MUXZ01000001.1"/>
</dbReference>
<dbReference type="CDD" id="cd01392">
    <property type="entry name" value="HTH_LacI"/>
    <property type="match status" value="1"/>
</dbReference>
<keyword evidence="7" id="KW-1185">Reference proteome</keyword>
<name>A0A1V4B499_9PAST</name>
<keyword evidence="1" id="KW-0805">Transcription regulation</keyword>
<dbReference type="Gene3D" id="3.40.50.2300">
    <property type="match status" value="2"/>
</dbReference>
<sequence>MNNKRKRPTLQDIASHLGITKMTVSRYLRDPNLVAAETGKRIAEAIEHFGYIPNRAPEILSNAKSRAIGVLVPSLTNHVFADVIKGIENITDQAGYQTMLAHYGYCQDKEEKRIESLLSYNIDGLILSETEHSPKTLKMLEVANIPVIEIMDTSEFGLQQVIGFDNVAAAQSMVETMIKRGYKNIVYFSARMDKRTRLKMQGYEQAMRKHQLTPHSLLTEEPSSFTLGAEQLKLALEKYPQIDGIFCTNDDLAIGALFECQRQGIDVPKQIGIAGFHGLNVGLSLTTQIATVRTPRLAIGEVAAKELLNRIEGIAPENCMINLGYNIHLGESI</sequence>
<dbReference type="SMART" id="SM00354">
    <property type="entry name" value="HTH_LACI"/>
    <property type="match status" value="1"/>
</dbReference>